<evidence type="ECO:0000313" key="1">
    <source>
        <dbReference type="EMBL" id="PKG22130.1"/>
    </source>
</evidence>
<reference evidence="1 2" key="1">
    <citation type="journal article" date="2003" name="Int. J. Syst. Evol. Microbiol.">
        <title>Bacillus nealsonii sp. nov., isolated from a spacecraft-assembly facility, whose spores are gamma-radiation resistant.</title>
        <authorList>
            <person name="Venkateswaran K."/>
            <person name="Kempf M."/>
            <person name="Chen F."/>
            <person name="Satomi M."/>
            <person name="Nicholson W."/>
            <person name="Kern R."/>
        </authorList>
    </citation>
    <scope>NUCLEOTIDE SEQUENCE [LARGE SCALE GENOMIC DNA]</scope>
    <source>
        <strain evidence="1 2">FO-92</strain>
    </source>
</reference>
<organism evidence="1 2">
    <name type="scientific">Niallia nealsonii</name>
    <dbReference type="NCBI Taxonomy" id="115979"/>
    <lineage>
        <taxon>Bacteria</taxon>
        <taxon>Bacillati</taxon>
        <taxon>Bacillota</taxon>
        <taxon>Bacilli</taxon>
        <taxon>Bacillales</taxon>
        <taxon>Bacillaceae</taxon>
        <taxon>Niallia</taxon>
    </lineage>
</organism>
<evidence type="ECO:0000313" key="2">
    <source>
        <dbReference type="Proteomes" id="UP000233375"/>
    </source>
</evidence>
<gene>
    <name evidence="1" type="ORF">CWS01_18475</name>
</gene>
<dbReference type="Proteomes" id="UP000233375">
    <property type="component" value="Unassembled WGS sequence"/>
</dbReference>
<dbReference type="RefSeq" id="WP_101178682.1">
    <property type="nucleotide sequence ID" value="NZ_PISE01000046.1"/>
</dbReference>
<comment type="caution">
    <text evidence="1">The sequence shown here is derived from an EMBL/GenBank/DDBJ whole genome shotgun (WGS) entry which is preliminary data.</text>
</comment>
<sequence length="146" mass="16470">MTLSYKLINEAISDAKGFKEETMMFHTVSFYADVVQPKGLFVPFYDNSSGSLQEAIANGAIGAIWEAGKGIPSYTPNHFPIFYTKDIKKGLIKMIELMRENVQTQSSVHTKFIYKKETSLNTVLETYDVSVMAKWLENEPEQKGGE</sequence>
<name>A0A2N0YY00_9BACI</name>
<dbReference type="OrthoDB" id="2966672at2"/>
<accession>A0A2N0YY00</accession>
<keyword evidence="2" id="KW-1185">Reference proteome</keyword>
<dbReference type="EMBL" id="PISE01000046">
    <property type="protein sequence ID" value="PKG22130.1"/>
    <property type="molecule type" value="Genomic_DNA"/>
</dbReference>
<proteinExistence type="predicted"/>
<dbReference type="AlphaFoldDB" id="A0A2N0YY00"/>
<protein>
    <submittedName>
        <fullName evidence="1">Uncharacterized protein</fullName>
    </submittedName>
</protein>